<dbReference type="EMBL" id="CP162601">
    <property type="protein sequence ID" value="XDK25951.1"/>
    <property type="molecule type" value="Genomic_DNA"/>
</dbReference>
<dbReference type="AlphaFoldDB" id="A0AB39HIL4"/>
<dbReference type="Pfam" id="PF10975">
    <property type="entry name" value="DUF2802"/>
    <property type="match status" value="1"/>
</dbReference>
<organism evidence="3">
    <name type="scientific">Vibrio sp. HB236076</name>
    <dbReference type="NCBI Taxonomy" id="3232307"/>
    <lineage>
        <taxon>Bacteria</taxon>
        <taxon>Pseudomonadati</taxon>
        <taxon>Pseudomonadota</taxon>
        <taxon>Gammaproteobacteria</taxon>
        <taxon>Vibrionales</taxon>
        <taxon>Vibrionaceae</taxon>
        <taxon>Vibrio</taxon>
    </lineage>
</organism>
<name>A0AB39HIL4_9VIBR</name>
<dbReference type="InterPro" id="IPR021244">
    <property type="entry name" value="DUF2802"/>
</dbReference>
<sequence length="162" mass="18361">MAFDWLSLPVVVAGISVLLSVVLMLALVRVARKLALNSDHQRQQQRQVEKEHQKQNKQILELRSVLVGLGHKVNQQQSELQLLNERIAEIENADKDGRLYSRANKMVQLGADINEIIEECELPKAEAELMLSLQKKMAAQSSKKPRSSSPSRTQRSSVDRQR</sequence>
<evidence type="ECO:0000256" key="2">
    <source>
        <dbReference type="SAM" id="Phobius"/>
    </source>
</evidence>
<keyword evidence="2" id="KW-0472">Membrane</keyword>
<feature type="transmembrane region" description="Helical" evidence="2">
    <location>
        <begin position="6"/>
        <end position="28"/>
    </location>
</feature>
<feature type="region of interest" description="Disordered" evidence="1">
    <location>
        <begin position="134"/>
        <end position="162"/>
    </location>
</feature>
<evidence type="ECO:0000256" key="1">
    <source>
        <dbReference type="SAM" id="MobiDB-lite"/>
    </source>
</evidence>
<keyword evidence="2" id="KW-1133">Transmembrane helix</keyword>
<feature type="compositionally biased region" description="Low complexity" evidence="1">
    <location>
        <begin position="147"/>
        <end position="156"/>
    </location>
</feature>
<dbReference type="KEGG" id="vih:AB0763_04740"/>
<evidence type="ECO:0000313" key="3">
    <source>
        <dbReference type="EMBL" id="XDK25951.1"/>
    </source>
</evidence>
<accession>A0AB39HIL4</accession>
<proteinExistence type="predicted"/>
<protein>
    <submittedName>
        <fullName evidence="3">DUF2802 domain-containing protein</fullName>
    </submittedName>
</protein>
<reference evidence="3" key="1">
    <citation type="submission" date="2024-07" db="EMBL/GenBank/DDBJ databases">
        <title>Genome Analysis of a Potential Novel Vibrio Species Secreting pH- and Thermo-stable Alginate Lyase and its Application in Producing Alginate Oligosaccharides.</title>
        <authorList>
            <person name="Huang H."/>
            <person name="Bao K."/>
        </authorList>
    </citation>
    <scope>NUCLEOTIDE SEQUENCE</scope>
    <source>
        <strain evidence="3">HB236076</strain>
    </source>
</reference>
<keyword evidence="2" id="KW-0812">Transmembrane</keyword>
<dbReference type="RefSeq" id="WP_306101389.1">
    <property type="nucleotide sequence ID" value="NZ_CP162601.1"/>
</dbReference>
<gene>
    <name evidence="3" type="ORF">AB0763_04740</name>
</gene>